<dbReference type="EMBL" id="JARPUR010000008">
    <property type="protein sequence ID" value="KAK4871944.1"/>
    <property type="molecule type" value="Genomic_DNA"/>
</dbReference>
<dbReference type="InterPro" id="IPR020568">
    <property type="entry name" value="Ribosomal_Su5_D2-typ_SF"/>
</dbReference>
<gene>
    <name evidence="4" type="ORF">RN001_016068</name>
</gene>
<comment type="caution">
    <text evidence="4">The sequence shown here is derived from an EMBL/GenBank/DDBJ whole genome shotgun (WGS) entry which is preliminary data.</text>
</comment>
<evidence type="ECO:0000256" key="2">
    <source>
        <dbReference type="ARBA" id="ARBA00023134"/>
    </source>
</evidence>
<dbReference type="SUPFAM" id="SSF50447">
    <property type="entry name" value="Translation proteins"/>
    <property type="match status" value="1"/>
</dbReference>
<dbReference type="Gene3D" id="3.30.70.870">
    <property type="entry name" value="Elongation Factor G (Translational Gtpase), domain 3"/>
    <property type="match status" value="1"/>
</dbReference>
<dbReference type="Pfam" id="PF00679">
    <property type="entry name" value="EFG_C"/>
    <property type="match status" value="1"/>
</dbReference>
<dbReference type="InterPro" id="IPR035647">
    <property type="entry name" value="EFG_III/V"/>
</dbReference>
<dbReference type="GO" id="GO:0003924">
    <property type="term" value="F:GTPase activity"/>
    <property type="evidence" value="ECO:0007669"/>
    <property type="project" value="InterPro"/>
</dbReference>
<dbReference type="Gene3D" id="3.30.70.240">
    <property type="match status" value="1"/>
</dbReference>
<dbReference type="GO" id="GO:0005829">
    <property type="term" value="C:cytosol"/>
    <property type="evidence" value="ECO:0007669"/>
    <property type="project" value="TreeGrafter"/>
</dbReference>
<dbReference type="Gene3D" id="3.30.230.10">
    <property type="match status" value="1"/>
</dbReference>
<dbReference type="FunFam" id="3.30.70.870:FF:000002">
    <property type="entry name" value="Translation elongation factor 2"/>
    <property type="match status" value="1"/>
</dbReference>
<evidence type="ECO:0000313" key="5">
    <source>
        <dbReference type="Proteomes" id="UP001353858"/>
    </source>
</evidence>
<dbReference type="PANTHER" id="PTHR42908:SF3">
    <property type="entry name" value="ELONGATION FACTOR-LIKE GTPASE 1"/>
    <property type="match status" value="1"/>
</dbReference>
<evidence type="ECO:0000313" key="4">
    <source>
        <dbReference type="EMBL" id="KAK4871944.1"/>
    </source>
</evidence>
<dbReference type="AlphaFoldDB" id="A0AAN7NXI7"/>
<dbReference type="InterPro" id="IPR000795">
    <property type="entry name" value="T_Tr_GTP-bd_dom"/>
</dbReference>
<dbReference type="SMART" id="SM00838">
    <property type="entry name" value="EFG_C"/>
    <property type="match status" value="1"/>
</dbReference>
<name>A0AAN7NXI7_9COLE</name>
<keyword evidence="1" id="KW-0547">Nucleotide-binding</keyword>
<dbReference type="SUPFAM" id="SSF54211">
    <property type="entry name" value="Ribosomal protein S5 domain 2-like"/>
    <property type="match status" value="1"/>
</dbReference>
<dbReference type="PRINTS" id="PR00315">
    <property type="entry name" value="ELONGATNFCT"/>
</dbReference>
<dbReference type="InterPro" id="IPR000640">
    <property type="entry name" value="EFG_V-like"/>
</dbReference>
<dbReference type="Gene3D" id="3.40.50.300">
    <property type="entry name" value="P-loop containing nucleotide triphosphate hydrolases"/>
    <property type="match status" value="1"/>
</dbReference>
<dbReference type="SUPFAM" id="SSF52540">
    <property type="entry name" value="P-loop containing nucleoside triphosphate hydrolases"/>
    <property type="match status" value="1"/>
</dbReference>
<dbReference type="Gene3D" id="2.40.30.10">
    <property type="entry name" value="Translation factors"/>
    <property type="match status" value="1"/>
</dbReference>
<dbReference type="SUPFAM" id="SSF54980">
    <property type="entry name" value="EF-G C-terminal domain-like"/>
    <property type="match status" value="2"/>
</dbReference>
<dbReference type="GO" id="GO:1990904">
    <property type="term" value="C:ribonucleoprotein complex"/>
    <property type="evidence" value="ECO:0007669"/>
    <property type="project" value="TreeGrafter"/>
</dbReference>
<dbReference type="InterPro" id="IPR009000">
    <property type="entry name" value="Transl_B-barrel_sf"/>
</dbReference>
<evidence type="ECO:0000259" key="3">
    <source>
        <dbReference type="PROSITE" id="PS51722"/>
    </source>
</evidence>
<proteinExistence type="predicted"/>
<dbReference type="GO" id="GO:0005525">
    <property type="term" value="F:GTP binding"/>
    <property type="evidence" value="ECO:0007669"/>
    <property type="project" value="UniProtKB-KW"/>
</dbReference>
<organism evidence="4 5">
    <name type="scientific">Aquatica leii</name>
    <dbReference type="NCBI Taxonomy" id="1421715"/>
    <lineage>
        <taxon>Eukaryota</taxon>
        <taxon>Metazoa</taxon>
        <taxon>Ecdysozoa</taxon>
        <taxon>Arthropoda</taxon>
        <taxon>Hexapoda</taxon>
        <taxon>Insecta</taxon>
        <taxon>Pterygota</taxon>
        <taxon>Neoptera</taxon>
        <taxon>Endopterygota</taxon>
        <taxon>Coleoptera</taxon>
        <taxon>Polyphaga</taxon>
        <taxon>Elateriformia</taxon>
        <taxon>Elateroidea</taxon>
        <taxon>Lampyridae</taxon>
        <taxon>Luciolinae</taxon>
        <taxon>Aquatica</taxon>
    </lineage>
</organism>
<dbReference type="PROSITE" id="PS51722">
    <property type="entry name" value="G_TR_2"/>
    <property type="match status" value="1"/>
</dbReference>
<keyword evidence="2" id="KW-0342">GTP-binding</keyword>
<reference evidence="5" key="1">
    <citation type="submission" date="2023-01" db="EMBL/GenBank/DDBJ databases">
        <title>Key to firefly adult light organ development and bioluminescence: homeobox transcription factors regulate luciferase expression and transportation to peroxisome.</title>
        <authorList>
            <person name="Fu X."/>
        </authorList>
    </citation>
    <scope>NUCLEOTIDE SEQUENCE [LARGE SCALE GENOMIC DNA]</scope>
</reference>
<dbReference type="GO" id="GO:0042256">
    <property type="term" value="P:cytosolic ribosome assembly"/>
    <property type="evidence" value="ECO:0007669"/>
    <property type="project" value="TreeGrafter"/>
</dbReference>
<sequence>MAQAASVEGTEKLTYAVDLKERKLDPAGFASESMRNICILAHVDHGKTCVADCLLTLNGLVNKRCIGKTKYLDDRPDEQDRKITMKSSAVSIGFHLQLDDNKKSIPFLINLVDTPGHIDFSTEVVAATRICDGALIVVDVVEGVSPQTKIAIKYAYDEKLKMILIINKFDRLILDLQLPVGDMFFKLLYIVEQCNSYIASLEEFDILKYQSESHLEDRNYVYVGHNFFDPIKGNVIFASAIDSWGFTLRRIATMYTNLIEGETVESLTEKLWEIDLYVSSKDKRIKAGAAERGIPNVFTQLACSMVNHIYTTLSINDDELGVAKIVNKLGVDASVLPLKFYSCKMKLKFIMEAWSSLAKTIASQCYYHIPAPTQVDEKINYLIDMDRYSFYLNSDSELKEAITAFKKCSTKGPPIAYITKLLIENKLAKPLLQEYVNAEFNNDFNINSMSAIDKIISKLKNVSLEDEKAQMMALVRIYSGVLQAGQELVMINSDYDPVQYLLGQEPHYEHLHQLHRLTIKNVFVLLGPEYKSVESLGAGYICGITCSEHFPPGNVTLSENLETPPIIQQHKMEPIVYNVITPIEPKNSHILRVALQILQKFDTCLRTFINEFGEYVVTTAGKVHLEKCLMDLKRNLIDIAITVSPPIYSLRETVEQIVMLPLTKTIDVSLLCKINIELSVVMLPKNISTVIQTHHNVLNMIQNQEIPTIADICLRLVKNEIRHSKTKTFTPEFYDKVVAKLKALFNKSIRENDTTVWNSINVMDIMRIGASKDNINLIINDVIEYNCNLFTTQDEYDSRVFIYNYFVNAFNLACDIGPICKEPVSNCAFILSEFNVVGPINALISNDPLVGNHITQQFKQLFLDVILKEDIGVMEPVLEAVVQTEIQWLGGVYSEVHKRFGQVLPFDCLEENSKYISVRAYIPALDGEDFITGIRKISAGTATVWMAFSHYKLTASDYVDDNAARKNRKTKLNNRAEQLVKTVRLRKGIKIHDQVVFHAEKQRTLKK</sequence>
<evidence type="ECO:0000256" key="1">
    <source>
        <dbReference type="ARBA" id="ARBA00022741"/>
    </source>
</evidence>
<dbReference type="PANTHER" id="PTHR42908">
    <property type="entry name" value="TRANSLATION ELONGATION FACTOR-RELATED"/>
    <property type="match status" value="1"/>
</dbReference>
<protein>
    <recommendedName>
        <fullName evidence="3">Tr-type G domain-containing protein</fullName>
    </recommendedName>
</protein>
<dbReference type="InterPro" id="IPR005225">
    <property type="entry name" value="Small_GTP-bd"/>
</dbReference>
<dbReference type="InterPro" id="IPR027417">
    <property type="entry name" value="P-loop_NTPase"/>
</dbReference>
<feature type="domain" description="Tr-type G" evidence="3">
    <location>
        <begin position="32"/>
        <end position="268"/>
    </location>
</feature>
<dbReference type="NCBIfam" id="TIGR00231">
    <property type="entry name" value="small_GTP"/>
    <property type="match status" value="1"/>
</dbReference>
<dbReference type="Proteomes" id="UP001353858">
    <property type="component" value="Unassembled WGS sequence"/>
</dbReference>
<dbReference type="Pfam" id="PF00009">
    <property type="entry name" value="GTP_EFTU"/>
    <property type="match status" value="1"/>
</dbReference>
<dbReference type="GO" id="GO:0043022">
    <property type="term" value="F:ribosome binding"/>
    <property type="evidence" value="ECO:0007669"/>
    <property type="project" value="TreeGrafter"/>
</dbReference>
<accession>A0AAN7NXI7</accession>
<keyword evidence="5" id="KW-1185">Reference proteome</keyword>
<dbReference type="InterPro" id="IPR014721">
    <property type="entry name" value="Ribsml_uS5_D2-typ_fold_subgr"/>
</dbReference>